<feature type="transmembrane region" description="Helical" evidence="8">
    <location>
        <begin position="85"/>
        <end position="103"/>
    </location>
</feature>
<feature type="transmembrane region" description="Helical" evidence="8">
    <location>
        <begin position="146"/>
        <end position="168"/>
    </location>
</feature>
<keyword evidence="3" id="KW-1003">Cell membrane</keyword>
<feature type="transmembrane region" description="Helical" evidence="8">
    <location>
        <begin position="110"/>
        <end position="134"/>
    </location>
</feature>
<keyword evidence="10" id="KW-1185">Reference proteome</keyword>
<accession>A0ABQ4SF62</accession>
<gene>
    <name evidence="9" type="primary">aaeB_1</name>
    <name evidence="9" type="ORF">GMJLKIPL_3767</name>
</gene>
<feature type="transmembrane region" description="Helical" evidence="8">
    <location>
        <begin position="60"/>
        <end position="79"/>
    </location>
</feature>
<dbReference type="Pfam" id="PF04632">
    <property type="entry name" value="FUSC"/>
    <property type="match status" value="1"/>
</dbReference>
<evidence type="ECO:0000256" key="5">
    <source>
        <dbReference type="ARBA" id="ARBA00022989"/>
    </source>
</evidence>
<comment type="caution">
    <text evidence="9">The sequence shown here is derived from an EMBL/GenBank/DDBJ whole genome shotgun (WGS) entry which is preliminary data.</text>
</comment>
<dbReference type="PANTHER" id="PTHR30509:SF9">
    <property type="entry name" value="MULTIDRUG RESISTANCE PROTEIN MDTO"/>
    <property type="match status" value="1"/>
</dbReference>
<feature type="transmembrane region" description="Helical" evidence="8">
    <location>
        <begin position="412"/>
        <end position="435"/>
    </location>
</feature>
<feature type="region of interest" description="Disordered" evidence="7">
    <location>
        <begin position="682"/>
        <end position="701"/>
    </location>
</feature>
<evidence type="ECO:0000256" key="6">
    <source>
        <dbReference type="ARBA" id="ARBA00023136"/>
    </source>
</evidence>
<feature type="transmembrane region" description="Helical" evidence="8">
    <location>
        <begin position="12"/>
        <end position="31"/>
    </location>
</feature>
<evidence type="ECO:0000256" key="8">
    <source>
        <dbReference type="SAM" id="Phobius"/>
    </source>
</evidence>
<keyword evidence="6 8" id="KW-0472">Membrane</keyword>
<dbReference type="InterPro" id="IPR006726">
    <property type="entry name" value="PHBA_efflux_AaeB/fusaric-R"/>
</dbReference>
<dbReference type="PANTHER" id="PTHR30509">
    <property type="entry name" value="P-HYDROXYBENZOIC ACID EFFLUX PUMP SUBUNIT-RELATED"/>
    <property type="match status" value="1"/>
</dbReference>
<sequence length="701" mass="73375">MTLPVPPWRAWLFAAKTCAAALLALGLALWFDLPRPYWAMATVYITAQALAGATRAKAAYRVGGTLIGVAAAVALVPNLVGAPELLTLALALWTAGCLYLSLLDRTPRSYLFMLAGYTAALIGFPAVTDPAAIFDTAVARAEEITLGILCAALVSSLVLPQSVAPVVAGRIAAWLEEAGRWTGEVLSGGAEDLEVRARRLRLAADAGEIDLLAAHLAYDTSAQATAAPWVRTLRGRMLMLLPVLSSLDDRIRALRAVSGLTRDLRDLLGAVEAWSKAGAPRGDEPALQARIAEAERGLPPNPDWACLLRASLLDRLRELVALSRDCRTLEEHVARGGGPLREDLAFGGEFAARAPLHRDHGMALRSALGVIVSMSLCTALWIATAWPDGATAAMMAAVLCCLFAAKDDPTPSILGFAQWSAVAAVGAGVLLFGVLPRVHDAVTLALVLAPPLLLCGLLMANPATAAAGTALGVNGNALLAIQDRYNAEFSSFVNSSMALIAGIWIAALVTQLTRAVGAQQGAWRLLAANRRDLARAAERRGRGDRVAFASLMLDRIGLLVPRLAAAPAGSALRRVDTLAELRVGMNLVVLRRARHALPGDLVGLLDGVLDGVARHYRRPPGTADSGLIAGIDAALRVIGAAPGSGPQDGSGPEDGSGLQDRQNVSQDGRRDALLGLAGLRRGLCPDAPPYEPHPAGLREAA</sequence>
<evidence type="ECO:0000256" key="7">
    <source>
        <dbReference type="SAM" id="MobiDB-lite"/>
    </source>
</evidence>
<evidence type="ECO:0000313" key="9">
    <source>
        <dbReference type="EMBL" id="GJE01830.1"/>
    </source>
</evidence>
<organism evidence="9 10">
    <name type="scientific">Methylobacterium isbiliense</name>
    <dbReference type="NCBI Taxonomy" id="315478"/>
    <lineage>
        <taxon>Bacteria</taxon>
        <taxon>Pseudomonadati</taxon>
        <taxon>Pseudomonadota</taxon>
        <taxon>Alphaproteobacteria</taxon>
        <taxon>Hyphomicrobiales</taxon>
        <taxon>Methylobacteriaceae</taxon>
        <taxon>Methylobacterium</taxon>
    </lineage>
</organism>
<dbReference type="RefSeq" id="WP_238237002.1">
    <property type="nucleotide sequence ID" value="NZ_BPQQ01000043.1"/>
</dbReference>
<dbReference type="EMBL" id="BPQQ01000043">
    <property type="protein sequence ID" value="GJE01830.1"/>
    <property type="molecule type" value="Genomic_DNA"/>
</dbReference>
<name>A0ABQ4SF62_9HYPH</name>
<evidence type="ECO:0000256" key="4">
    <source>
        <dbReference type="ARBA" id="ARBA00022692"/>
    </source>
</evidence>
<evidence type="ECO:0000313" key="10">
    <source>
        <dbReference type="Proteomes" id="UP001055153"/>
    </source>
</evidence>
<feature type="transmembrane region" description="Helical" evidence="8">
    <location>
        <begin position="441"/>
        <end position="460"/>
    </location>
</feature>
<reference evidence="9" key="2">
    <citation type="submission" date="2021-08" db="EMBL/GenBank/DDBJ databases">
        <authorList>
            <person name="Tani A."/>
            <person name="Ola A."/>
            <person name="Ogura Y."/>
            <person name="Katsura K."/>
            <person name="Hayashi T."/>
        </authorList>
    </citation>
    <scope>NUCLEOTIDE SEQUENCE</scope>
    <source>
        <strain evidence="9">DSM 17168</strain>
    </source>
</reference>
<dbReference type="Proteomes" id="UP001055153">
    <property type="component" value="Unassembled WGS sequence"/>
</dbReference>
<evidence type="ECO:0000256" key="3">
    <source>
        <dbReference type="ARBA" id="ARBA00022475"/>
    </source>
</evidence>
<keyword evidence="4 8" id="KW-0812">Transmembrane</keyword>
<protein>
    <submittedName>
        <fullName evidence="9">p-hydroxybenzoic acid efflux pump subunit AaeB</fullName>
    </submittedName>
</protein>
<evidence type="ECO:0000256" key="1">
    <source>
        <dbReference type="ARBA" id="ARBA00004651"/>
    </source>
</evidence>
<proteinExistence type="predicted"/>
<feature type="transmembrane region" description="Helical" evidence="8">
    <location>
        <begin position="363"/>
        <end position="383"/>
    </location>
</feature>
<feature type="region of interest" description="Disordered" evidence="7">
    <location>
        <begin position="640"/>
        <end position="671"/>
    </location>
</feature>
<evidence type="ECO:0000256" key="2">
    <source>
        <dbReference type="ARBA" id="ARBA00022448"/>
    </source>
</evidence>
<keyword evidence="5 8" id="KW-1133">Transmembrane helix</keyword>
<keyword evidence="2" id="KW-0813">Transport</keyword>
<reference evidence="9" key="1">
    <citation type="journal article" date="2021" name="Front. Microbiol.">
        <title>Comprehensive Comparative Genomics and Phenotyping of Methylobacterium Species.</title>
        <authorList>
            <person name="Alessa O."/>
            <person name="Ogura Y."/>
            <person name="Fujitani Y."/>
            <person name="Takami H."/>
            <person name="Hayashi T."/>
            <person name="Sahin N."/>
            <person name="Tani A."/>
        </authorList>
    </citation>
    <scope>NUCLEOTIDE SEQUENCE</scope>
    <source>
        <strain evidence="9">DSM 17168</strain>
    </source>
</reference>
<comment type="subcellular location">
    <subcellularLocation>
        <location evidence="1">Cell membrane</location>
        <topology evidence="1">Multi-pass membrane protein</topology>
    </subcellularLocation>
</comment>